<dbReference type="GO" id="GO:0006412">
    <property type="term" value="P:translation"/>
    <property type="evidence" value="ECO:0007669"/>
    <property type="project" value="UniProtKB-UniRule"/>
</dbReference>
<keyword evidence="3 5" id="KW-0687">Ribonucleoprotein</keyword>
<gene>
    <name evidence="5" type="primary">rplJ</name>
    <name evidence="6" type="ORF">A3C24_02555</name>
</gene>
<dbReference type="GO" id="GO:0005840">
    <property type="term" value="C:ribosome"/>
    <property type="evidence" value="ECO:0007669"/>
    <property type="project" value="UniProtKB-KW"/>
</dbReference>
<dbReference type="Proteomes" id="UP000177159">
    <property type="component" value="Unassembled WGS sequence"/>
</dbReference>
<reference evidence="6 7" key="1">
    <citation type="journal article" date="2016" name="Nat. Commun.">
        <title>Thousands of microbial genomes shed light on interconnected biogeochemical processes in an aquifer system.</title>
        <authorList>
            <person name="Anantharaman K."/>
            <person name="Brown C.T."/>
            <person name="Hug L.A."/>
            <person name="Sharon I."/>
            <person name="Castelle C.J."/>
            <person name="Probst A.J."/>
            <person name="Thomas B.C."/>
            <person name="Singh A."/>
            <person name="Wilkins M.J."/>
            <person name="Karaoz U."/>
            <person name="Brodie E.L."/>
            <person name="Williams K.H."/>
            <person name="Hubbard S.S."/>
            <person name="Banfield J.F."/>
        </authorList>
    </citation>
    <scope>NUCLEOTIDE SEQUENCE [LARGE SCALE GENOMIC DNA]</scope>
</reference>
<evidence type="ECO:0000256" key="5">
    <source>
        <dbReference type="HAMAP-Rule" id="MF_00362"/>
    </source>
</evidence>
<dbReference type="GO" id="GO:1990904">
    <property type="term" value="C:ribonucleoprotein complex"/>
    <property type="evidence" value="ECO:0007669"/>
    <property type="project" value="UniProtKB-KW"/>
</dbReference>
<dbReference type="CDD" id="cd05797">
    <property type="entry name" value="Ribosomal_L10"/>
    <property type="match status" value="1"/>
</dbReference>
<keyword evidence="5" id="KW-0699">rRNA-binding</keyword>
<dbReference type="AlphaFoldDB" id="A0A1F7GV85"/>
<dbReference type="EMBL" id="MFZM01000029">
    <property type="protein sequence ID" value="OGK22997.1"/>
    <property type="molecule type" value="Genomic_DNA"/>
</dbReference>
<dbReference type="GO" id="GO:0070180">
    <property type="term" value="F:large ribosomal subunit rRNA binding"/>
    <property type="evidence" value="ECO:0007669"/>
    <property type="project" value="UniProtKB-UniRule"/>
</dbReference>
<accession>A0A1F7GV85</accession>
<protein>
    <recommendedName>
        <fullName evidence="4 5">Large ribosomal subunit protein uL10</fullName>
    </recommendedName>
</protein>
<comment type="subunit">
    <text evidence="5">Part of the ribosomal stalk of the 50S ribosomal subunit. The N-terminus interacts with L11 and the large rRNA to form the base of the stalk. The C-terminus forms an elongated spine to which L12 dimers bind in a sequential fashion forming a multimeric L10(L12)X complex.</text>
</comment>
<dbReference type="NCBIfam" id="NF000955">
    <property type="entry name" value="PRK00099.1-1"/>
    <property type="match status" value="1"/>
</dbReference>
<dbReference type="InterPro" id="IPR001790">
    <property type="entry name" value="Ribosomal_uL10"/>
</dbReference>
<comment type="function">
    <text evidence="5">Forms part of the ribosomal stalk, playing a central role in the interaction of the ribosome with GTP-bound translation factors.</text>
</comment>
<keyword evidence="5" id="KW-0694">RNA-binding</keyword>
<dbReference type="Gene3D" id="3.30.70.1730">
    <property type="match status" value="1"/>
</dbReference>
<evidence type="ECO:0000256" key="2">
    <source>
        <dbReference type="ARBA" id="ARBA00022980"/>
    </source>
</evidence>
<dbReference type="SUPFAM" id="SSF160369">
    <property type="entry name" value="Ribosomal protein L10-like"/>
    <property type="match status" value="1"/>
</dbReference>
<dbReference type="PANTHER" id="PTHR11560">
    <property type="entry name" value="39S RIBOSOMAL PROTEIN L10, MITOCHONDRIAL"/>
    <property type="match status" value="1"/>
</dbReference>
<evidence type="ECO:0000256" key="1">
    <source>
        <dbReference type="ARBA" id="ARBA00008889"/>
    </source>
</evidence>
<dbReference type="Pfam" id="PF00466">
    <property type="entry name" value="Ribosomal_L10"/>
    <property type="match status" value="1"/>
</dbReference>
<organism evidence="6 7">
    <name type="scientific">Candidatus Roizmanbacteria bacterium RIFCSPHIGHO2_02_FULL_37_24</name>
    <dbReference type="NCBI Taxonomy" id="1802037"/>
    <lineage>
        <taxon>Bacteria</taxon>
        <taxon>Candidatus Roizmaniibacteriota</taxon>
    </lineage>
</organism>
<evidence type="ECO:0000256" key="3">
    <source>
        <dbReference type="ARBA" id="ARBA00023274"/>
    </source>
</evidence>
<evidence type="ECO:0000313" key="7">
    <source>
        <dbReference type="Proteomes" id="UP000177159"/>
    </source>
</evidence>
<evidence type="ECO:0000313" key="6">
    <source>
        <dbReference type="EMBL" id="OGK22997.1"/>
    </source>
</evidence>
<sequence>MPNLQKREYVSQLYNQLAHNPHFVLVGFTTSSHKRLENLRKKLRETGNQAHFTVIKNTLLNVALSQLQLSNNLYTKDVVKTLQGNVRGQSALLFLSEDWMSGLKAFHQFSKEEEGLIFKVGLLDGEIYEEAKLVQLAVLPGKNELIAKIITSLRSPHSRTVFSMRYSSMKLIQVLKNASEKSIKN</sequence>
<evidence type="ECO:0000256" key="4">
    <source>
        <dbReference type="ARBA" id="ARBA00035202"/>
    </source>
</evidence>
<dbReference type="InterPro" id="IPR043141">
    <property type="entry name" value="Ribosomal_uL10-like_sf"/>
</dbReference>
<proteinExistence type="inferred from homology"/>
<dbReference type="HAMAP" id="MF_00362">
    <property type="entry name" value="Ribosomal_uL10"/>
    <property type="match status" value="1"/>
</dbReference>
<dbReference type="InterPro" id="IPR022973">
    <property type="entry name" value="Ribosomal_uL10_bac"/>
</dbReference>
<comment type="caution">
    <text evidence="6">The sequence shown here is derived from an EMBL/GenBank/DDBJ whole genome shotgun (WGS) entry which is preliminary data.</text>
</comment>
<keyword evidence="2 5" id="KW-0689">Ribosomal protein</keyword>
<comment type="similarity">
    <text evidence="1 5">Belongs to the universal ribosomal protein uL10 family.</text>
</comment>
<dbReference type="InterPro" id="IPR047865">
    <property type="entry name" value="Ribosomal_uL10_bac_type"/>
</dbReference>
<name>A0A1F7GV85_9BACT</name>